<dbReference type="AlphaFoldDB" id="A0A1H3WSA4"/>
<organism evidence="4 5">
    <name type="scientific">Microbulbifer marinus</name>
    <dbReference type="NCBI Taxonomy" id="658218"/>
    <lineage>
        <taxon>Bacteria</taxon>
        <taxon>Pseudomonadati</taxon>
        <taxon>Pseudomonadota</taxon>
        <taxon>Gammaproteobacteria</taxon>
        <taxon>Cellvibrionales</taxon>
        <taxon>Microbulbiferaceae</taxon>
        <taxon>Microbulbifer</taxon>
    </lineage>
</organism>
<dbReference type="Proteomes" id="UP000198658">
    <property type="component" value="Unassembled WGS sequence"/>
</dbReference>
<dbReference type="NCBIfam" id="TIGR01484">
    <property type="entry name" value="HAD-SF-IIB"/>
    <property type="match status" value="1"/>
</dbReference>
<dbReference type="SUPFAM" id="SSF56784">
    <property type="entry name" value="HAD-like"/>
    <property type="match status" value="1"/>
</dbReference>
<dbReference type="GO" id="GO:0051479">
    <property type="term" value="P:mannosylglycerate biosynthetic process"/>
    <property type="evidence" value="ECO:0007669"/>
    <property type="project" value="InterPro"/>
</dbReference>
<evidence type="ECO:0000313" key="4">
    <source>
        <dbReference type="EMBL" id="SDZ90023.1"/>
    </source>
</evidence>
<keyword evidence="3" id="KW-0460">Magnesium</keyword>
<name>A0A1H3WSA4_9GAMM</name>
<accession>A0A1H3WSA4</accession>
<proteinExistence type="predicted"/>
<dbReference type="Pfam" id="PF08282">
    <property type="entry name" value="Hydrolase_3"/>
    <property type="match status" value="1"/>
</dbReference>
<dbReference type="NCBIfam" id="TIGR01486">
    <property type="entry name" value="HAD-SF-IIB-MPGP"/>
    <property type="match status" value="1"/>
</dbReference>
<evidence type="ECO:0000256" key="2">
    <source>
        <dbReference type="ARBA" id="ARBA00022801"/>
    </source>
</evidence>
<gene>
    <name evidence="4" type="ORF">SAMN05216562_1093</name>
</gene>
<keyword evidence="5" id="KW-1185">Reference proteome</keyword>
<dbReference type="InterPro" id="IPR006379">
    <property type="entry name" value="HAD-SF_hydro_IIB"/>
</dbReference>
<dbReference type="GO" id="GO:0050531">
    <property type="term" value="F:mannosyl-3-phosphoglycerate phosphatase activity"/>
    <property type="evidence" value="ECO:0007669"/>
    <property type="project" value="InterPro"/>
</dbReference>
<dbReference type="SFLD" id="SFLDG01142">
    <property type="entry name" value="C2.B.2:_Mannosyl-3-phosphoglyc"/>
    <property type="match status" value="1"/>
</dbReference>
<dbReference type="SFLD" id="SFLDS00003">
    <property type="entry name" value="Haloacid_Dehalogenase"/>
    <property type="match status" value="1"/>
</dbReference>
<dbReference type="STRING" id="658218.SAMN05216562_1093"/>
<dbReference type="InterPro" id="IPR023214">
    <property type="entry name" value="HAD_sf"/>
</dbReference>
<evidence type="ECO:0000256" key="3">
    <source>
        <dbReference type="ARBA" id="ARBA00022842"/>
    </source>
</evidence>
<dbReference type="GO" id="GO:0000287">
    <property type="term" value="F:magnesium ion binding"/>
    <property type="evidence" value="ECO:0007669"/>
    <property type="project" value="UniProtKB-ARBA"/>
</dbReference>
<keyword evidence="1" id="KW-0479">Metal-binding</keyword>
<dbReference type="PANTHER" id="PTHR10000:SF8">
    <property type="entry name" value="HAD SUPERFAMILY HYDROLASE-LIKE, TYPE 3"/>
    <property type="match status" value="1"/>
</dbReference>
<dbReference type="GO" id="GO:0005829">
    <property type="term" value="C:cytosol"/>
    <property type="evidence" value="ECO:0007669"/>
    <property type="project" value="TreeGrafter"/>
</dbReference>
<dbReference type="EMBL" id="FNQO01000001">
    <property type="protein sequence ID" value="SDZ90023.1"/>
    <property type="molecule type" value="Genomic_DNA"/>
</dbReference>
<dbReference type="SFLD" id="SFLDG01140">
    <property type="entry name" value="C2.B:_Phosphomannomutase_and_P"/>
    <property type="match status" value="1"/>
</dbReference>
<dbReference type="Gene3D" id="3.30.980.20">
    <property type="entry name" value="Putative mannosyl-3-phosphoglycerate phosphatase, domain 2"/>
    <property type="match status" value="1"/>
</dbReference>
<evidence type="ECO:0000313" key="5">
    <source>
        <dbReference type="Proteomes" id="UP000198658"/>
    </source>
</evidence>
<dbReference type="InterPro" id="IPR036412">
    <property type="entry name" value="HAD-like_sf"/>
</dbReference>
<dbReference type="PANTHER" id="PTHR10000">
    <property type="entry name" value="PHOSPHOSERINE PHOSPHATASE"/>
    <property type="match status" value="1"/>
</dbReference>
<evidence type="ECO:0000256" key="1">
    <source>
        <dbReference type="ARBA" id="ARBA00022723"/>
    </source>
</evidence>
<keyword evidence="2" id="KW-0378">Hydrolase</keyword>
<reference evidence="5" key="1">
    <citation type="submission" date="2016-10" db="EMBL/GenBank/DDBJ databases">
        <authorList>
            <person name="Varghese N."/>
            <person name="Submissions S."/>
        </authorList>
    </citation>
    <scope>NUCLEOTIDE SEQUENCE [LARGE SCALE GENOMIC DNA]</scope>
    <source>
        <strain evidence="5">CGMCC 1.10657</strain>
    </source>
</reference>
<dbReference type="Gene3D" id="3.40.50.1000">
    <property type="entry name" value="HAD superfamily/HAD-like"/>
    <property type="match status" value="1"/>
</dbReference>
<dbReference type="OrthoDB" id="193379at2"/>
<protein>
    <submittedName>
        <fullName evidence="4">Mannosyl-3-phosphoglycerate phosphatase</fullName>
    </submittedName>
</protein>
<sequence length="278" mass="31220">MTQNNSISGHWLIVSDLDGTLLDHYDYSHGPVDDLLRRLELRQTPVILNSSKTLPEMLELRRQLHNRHPFIVENGSAVFIPADYFPEMPDCARERDEFWVIETGVPRGQLLEFLQADAAEHDAPYLSFARASCEEIVDATGLTPEQALAAQRRDYSEPLLWRGSEEEKQAFVSRVSAAGLSTLQGGRFLHLLGTTDKGGATLKLMECYRNYRDTDYRLIAAGDSPNDLDMLRVADIAVIIRAPHRQPPQLQARAGQRVIVSDAVGPEGWRETIGQLFP</sequence>
<dbReference type="InterPro" id="IPR006381">
    <property type="entry name" value="HAD-SF-IIB-MPGP"/>
</dbReference>